<dbReference type="SUPFAM" id="SSF52540">
    <property type="entry name" value="P-loop containing nucleoside triphosphate hydrolases"/>
    <property type="match status" value="1"/>
</dbReference>
<evidence type="ECO:0000256" key="2">
    <source>
        <dbReference type="ARBA" id="ARBA00022840"/>
    </source>
</evidence>
<dbReference type="EMBL" id="BAAFZP010000001">
    <property type="protein sequence ID" value="GAB1581176.1"/>
    <property type="molecule type" value="Genomic_DNA"/>
</dbReference>
<protein>
    <submittedName>
        <fullName evidence="11">C4-dicarboxylate transport transcriptional regulatory protein DctD</fullName>
    </submittedName>
</protein>
<feature type="domain" description="Response regulatory" evidence="10">
    <location>
        <begin position="16"/>
        <end position="130"/>
    </location>
</feature>
<dbReference type="InterPro" id="IPR025943">
    <property type="entry name" value="Sigma_54_int_dom_ATP-bd_2"/>
</dbReference>
<keyword evidence="8" id="KW-0597">Phosphoprotein</keyword>
<evidence type="ECO:0000259" key="10">
    <source>
        <dbReference type="PROSITE" id="PS50110"/>
    </source>
</evidence>
<evidence type="ECO:0000256" key="1">
    <source>
        <dbReference type="ARBA" id="ARBA00022741"/>
    </source>
</evidence>
<dbReference type="InterPro" id="IPR025944">
    <property type="entry name" value="Sigma_54_int_dom_CS"/>
</dbReference>
<keyword evidence="4" id="KW-0805">Transcription regulation</keyword>
<evidence type="ECO:0000256" key="7">
    <source>
        <dbReference type="ARBA" id="ARBA00023163"/>
    </source>
</evidence>
<evidence type="ECO:0000313" key="11">
    <source>
        <dbReference type="EMBL" id="GAB1581176.1"/>
    </source>
</evidence>
<dbReference type="Pfam" id="PF00072">
    <property type="entry name" value="Response_reg"/>
    <property type="match status" value="1"/>
</dbReference>
<keyword evidence="7" id="KW-0804">Transcription</keyword>
<dbReference type="PANTHER" id="PTHR32071">
    <property type="entry name" value="TRANSCRIPTIONAL REGULATORY PROTEIN"/>
    <property type="match status" value="1"/>
</dbReference>
<dbReference type="Gene3D" id="1.10.8.60">
    <property type="match status" value="1"/>
</dbReference>
<reference evidence="11 12" key="1">
    <citation type="submission" date="2024-10" db="EMBL/GenBank/DDBJ databases">
        <title>Isolation, draft genome sequencing and identification of Phyllobacterium sp. NSA23, isolated from leaf soil.</title>
        <authorList>
            <person name="Akita H."/>
        </authorList>
    </citation>
    <scope>NUCLEOTIDE SEQUENCE [LARGE SCALE GENOMIC DNA]</scope>
    <source>
        <strain evidence="11 12">NSA23</strain>
    </source>
</reference>
<keyword evidence="1" id="KW-0547">Nucleotide-binding</keyword>
<keyword evidence="12" id="KW-1185">Reference proteome</keyword>
<dbReference type="CDD" id="cd17549">
    <property type="entry name" value="REC_DctD-like"/>
    <property type="match status" value="1"/>
</dbReference>
<sequence>MNGPAVAAVDGEPRLKVAFVDDDETLRRANAQTLELAGFDVLAFDGAQAALDNIDADFEGIVVTDIRMPRIDGFQLFRRLKAVDPDLPVILITGHGDIAMAVEAMQEGAYDFIAKPYPAERLVQSVRRAVEKRRLVLENRELRRAAHAAEDELPLIGQTPAMERLRRTLRQIADADVDVLVAGETGSGKEVVADLLHHWSRRRTGHFVALNCGALPETVIESELFGHEPGAFTGAQKKRIGSIEHSSGGTLFLDEIESMPPAAQVKLLRVLEKREITPLGSNEVRPLDLRVVAASKVDLSDPAARGDFREDLYYRLNVVTVSIPPLRERREDIPLLFAHFLNRAADRFHVDPPRMSDEVRRHLITHDWPGNVRELAHFTERFALGLTETPPAVKQGGNGESLSLPQRVDLYEAELIRQALAENGGDVKATIEALGIPRKTFYDKLQRHGIVRSGYARG</sequence>
<dbReference type="RefSeq" id="WP_407864056.1">
    <property type="nucleotide sequence ID" value="NZ_BAAFZP010000001.1"/>
</dbReference>
<gene>
    <name evidence="11" type="primary">dctD</name>
    <name evidence="11" type="ORF">PPNSA23_11190</name>
</gene>
<dbReference type="Proteomes" id="UP001628091">
    <property type="component" value="Unassembled WGS sequence"/>
</dbReference>
<dbReference type="Gene3D" id="3.40.50.2300">
    <property type="match status" value="1"/>
</dbReference>
<dbReference type="PANTHER" id="PTHR32071:SF57">
    <property type="entry name" value="C4-DICARBOXYLATE TRANSPORT TRANSCRIPTIONAL REGULATORY PROTEIN DCTD"/>
    <property type="match status" value="1"/>
</dbReference>
<dbReference type="SMART" id="SM00448">
    <property type="entry name" value="REC"/>
    <property type="match status" value="1"/>
</dbReference>
<dbReference type="SUPFAM" id="SSF52172">
    <property type="entry name" value="CheY-like"/>
    <property type="match status" value="1"/>
</dbReference>
<accession>A0ABQ0GWZ3</accession>
<dbReference type="InterPro" id="IPR003593">
    <property type="entry name" value="AAA+_ATPase"/>
</dbReference>
<keyword evidence="3" id="KW-0902">Two-component regulatory system</keyword>
<dbReference type="PROSITE" id="PS00675">
    <property type="entry name" value="SIGMA54_INTERACT_1"/>
    <property type="match status" value="1"/>
</dbReference>
<keyword evidence="6" id="KW-0010">Activator</keyword>
<dbReference type="InterPro" id="IPR058031">
    <property type="entry name" value="AAA_lid_NorR"/>
</dbReference>
<organism evidence="11 12">
    <name type="scientific">Phyllobacterium phragmitis</name>
    <dbReference type="NCBI Taxonomy" id="2670329"/>
    <lineage>
        <taxon>Bacteria</taxon>
        <taxon>Pseudomonadati</taxon>
        <taxon>Pseudomonadota</taxon>
        <taxon>Alphaproteobacteria</taxon>
        <taxon>Hyphomicrobiales</taxon>
        <taxon>Phyllobacteriaceae</taxon>
        <taxon>Phyllobacterium</taxon>
    </lineage>
</organism>
<dbReference type="InterPro" id="IPR002078">
    <property type="entry name" value="Sigma_54_int"/>
</dbReference>
<dbReference type="InterPro" id="IPR011006">
    <property type="entry name" value="CheY-like_superfamily"/>
</dbReference>
<dbReference type="PROSITE" id="PS00688">
    <property type="entry name" value="SIGMA54_INTERACT_3"/>
    <property type="match status" value="1"/>
</dbReference>
<evidence type="ECO:0000256" key="4">
    <source>
        <dbReference type="ARBA" id="ARBA00023015"/>
    </source>
</evidence>
<dbReference type="Pfam" id="PF25601">
    <property type="entry name" value="AAA_lid_14"/>
    <property type="match status" value="1"/>
</dbReference>
<dbReference type="Gene3D" id="3.40.50.300">
    <property type="entry name" value="P-loop containing nucleotide triphosphate hydrolases"/>
    <property type="match status" value="1"/>
</dbReference>
<evidence type="ECO:0000256" key="6">
    <source>
        <dbReference type="ARBA" id="ARBA00023159"/>
    </source>
</evidence>
<dbReference type="InterPro" id="IPR025662">
    <property type="entry name" value="Sigma_54_int_dom_ATP-bd_1"/>
</dbReference>
<evidence type="ECO:0000256" key="5">
    <source>
        <dbReference type="ARBA" id="ARBA00023125"/>
    </source>
</evidence>
<evidence type="ECO:0000313" key="12">
    <source>
        <dbReference type="Proteomes" id="UP001628091"/>
    </source>
</evidence>
<dbReference type="InterPro" id="IPR009057">
    <property type="entry name" value="Homeodomain-like_sf"/>
</dbReference>
<comment type="caution">
    <text evidence="11">The sequence shown here is derived from an EMBL/GenBank/DDBJ whole genome shotgun (WGS) entry which is preliminary data.</text>
</comment>
<dbReference type="InterPro" id="IPR001789">
    <property type="entry name" value="Sig_transdc_resp-reg_receiver"/>
</dbReference>
<dbReference type="InterPro" id="IPR027417">
    <property type="entry name" value="P-loop_NTPase"/>
</dbReference>
<dbReference type="SMART" id="SM00382">
    <property type="entry name" value="AAA"/>
    <property type="match status" value="1"/>
</dbReference>
<dbReference type="CDD" id="cd00009">
    <property type="entry name" value="AAA"/>
    <property type="match status" value="1"/>
</dbReference>
<dbReference type="PROSITE" id="PS00676">
    <property type="entry name" value="SIGMA54_INTERACT_2"/>
    <property type="match status" value="1"/>
</dbReference>
<dbReference type="PROSITE" id="PS50110">
    <property type="entry name" value="RESPONSE_REGULATORY"/>
    <property type="match status" value="1"/>
</dbReference>
<proteinExistence type="predicted"/>
<dbReference type="PROSITE" id="PS50045">
    <property type="entry name" value="SIGMA54_INTERACT_4"/>
    <property type="match status" value="1"/>
</dbReference>
<dbReference type="Pfam" id="PF02954">
    <property type="entry name" value="HTH_8"/>
    <property type="match status" value="1"/>
</dbReference>
<evidence type="ECO:0000256" key="8">
    <source>
        <dbReference type="PROSITE-ProRule" id="PRU00169"/>
    </source>
</evidence>
<evidence type="ECO:0000259" key="9">
    <source>
        <dbReference type="PROSITE" id="PS50045"/>
    </source>
</evidence>
<dbReference type="InterPro" id="IPR002197">
    <property type="entry name" value="HTH_Fis"/>
</dbReference>
<feature type="domain" description="Sigma-54 factor interaction" evidence="9">
    <location>
        <begin position="155"/>
        <end position="384"/>
    </location>
</feature>
<keyword evidence="5" id="KW-0238">DNA-binding</keyword>
<evidence type="ECO:0000256" key="3">
    <source>
        <dbReference type="ARBA" id="ARBA00023012"/>
    </source>
</evidence>
<dbReference type="Pfam" id="PF00158">
    <property type="entry name" value="Sigma54_activat"/>
    <property type="match status" value="1"/>
</dbReference>
<feature type="modified residue" description="4-aspartylphosphate" evidence="8">
    <location>
        <position position="65"/>
    </location>
</feature>
<name>A0ABQ0GWZ3_9HYPH</name>
<dbReference type="SUPFAM" id="SSF46689">
    <property type="entry name" value="Homeodomain-like"/>
    <property type="match status" value="1"/>
</dbReference>
<keyword evidence="2" id="KW-0067">ATP-binding</keyword>
<dbReference type="Gene3D" id="1.10.10.60">
    <property type="entry name" value="Homeodomain-like"/>
    <property type="match status" value="1"/>
</dbReference>